<dbReference type="PANTHER" id="PTHR47313:SF1">
    <property type="entry name" value="RIBOSOMAL RNA LARGE SUBUNIT METHYLTRANSFERASE K_L"/>
    <property type="match status" value="1"/>
</dbReference>
<sequence>MKFFLSCAKGLEYLLVDELKALGVPATATVAGVNAEGTLADAQRAVMHSRLASRVLWPIAHFDCRDENDLYQGMHALPWETHIPAGATLAIDARISGQGLTHERYAAQRAKDAIVDRLRARTGTRPDIDVEHPDVRVNLHVRKDRADIAIDLGGGSLHKRGWRQDQGEAPIKENLAAAMLYRGKWPEVYRAGGAVLDPMCGSGTLLVEAALMAADEAPGLYRHGERLPTQWSGFDAAAWQQIRAEAKTRAEAGRAALKPVFYGYDEQAEVLRKAVANCDRAGLAELVRFERRPVSALQAPREEHGLVVCNMPYNQRLQADPALYRETGDALRTQVPGWRAVLLCGNDDLAFASGLRAKKKYEFHNGSLACTLLVCDPIHVPRPEREGSRPLSEGAQMVANRLQKNLKNLGRWATREGVDCYRVYDADLPEYAAAIDRYPEADGQGRLFLHVQEYEAPAEIPEQTTQHRFKELLQAVESVFALPRAQVSVKKRRRGKGGSKYGRMDETHDFLQVAEGRARLWVNLFDYLDTGLFLDHRPMRLRLGQEARGKRFLNLFCYTGTASVHAILGGASASTSVDLSSTYLDWADANFELNGITGGSHQLVKADVMEWLGNCRQSYDLVFCDPPTFSNSASAEDFDVQKDHVALLRAIVGLLAPGGVCYFSNNFRKFRFDLAAVSEFAAVEDISAQTIAPDFERNPKIHRCWKLGKK</sequence>
<dbReference type="InterPro" id="IPR054170">
    <property type="entry name" value="RlmL_1st"/>
</dbReference>
<dbReference type="SMART" id="SM00981">
    <property type="entry name" value="THUMP"/>
    <property type="match status" value="1"/>
</dbReference>
<keyword evidence="2 7" id="KW-0698">rRNA processing</keyword>
<dbReference type="Pfam" id="PF02926">
    <property type="entry name" value="THUMP"/>
    <property type="match status" value="1"/>
</dbReference>
<dbReference type="EC" id="2.1.1.264" evidence="7"/>
<dbReference type="PROSITE" id="PS51165">
    <property type="entry name" value="THUMP"/>
    <property type="match status" value="1"/>
</dbReference>
<dbReference type="GO" id="GO:0052915">
    <property type="term" value="F:23S rRNA (guanine(2445)-N(2))-methyltransferase activity"/>
    <property type="evidence" value="ECO:0007669"/>
    <property type="project" value="UniProtKB-UniRule"/>
</dbReference>
<gene>
    <name evidence="7 10" type="primary">rlmL</name>
    <name evidence="10" type="ORF">GCM10010960_02170</name>
</gene>
<accession>A0A917CBX8</accession>
<reference evidence="10" key="1">
    <citation type="journal article" date="2014" name="Int. J. Syst. Evol. Microbiol.">
        <title>Complete genome sequence of Corynebacterium casei LMG S-19264T (=DSM 44701T), isolated from a smear-ripened cheese.</title>
        <authorList>
            <consortium name="US DOE Joint Genome Institute (JGI-PGF)"/>
            <person name="Walter F."/>
            <person name="Albersmeier A."/>
            <person name="Kalinowski J."/>
            <person name="Ruckert C."/>
        </authorList>
    </citation>
    <scope>NUCLEOTIDE SEQUENCE</scope>
    <source>
        <strain evidence="10">CGMCC 1.12726</strain>
    </source>
</reference>
<dbReference type="SUPFAM" id="SSF53335">
    <property type="entry name" value="S-adenosyl-L-methionine-dependent methyltransferases"/>
    <property type="match status" value="2"/>
</dbReference>
<evidence type="ECO:0000313" key="11">
    <source>
        <dbReference type="Proteomes" id="UP000632858"/>
    </source>
</evidence>
<dbReference type="GO" id="GO:0070043">
    <property type="term" value="F:rRNA (guanine-N7-)-methyltransferase activity"/>
    <property type="evidence" value="ECO:0007669"/>
    <property type="project" value="UniProtKB-UniRule"/>
</dbReference>
<dbReference type="PIRSF" id="PIRSF037618">
    <property type="entry name" value="RNA_Mtase_bacteria_prd"/>
    <property type="match status" value="1"/>
</dbReference>
<dbReference type="EMBL" id="BMFO01000001">
    <property type="protein sequence ID" value="GGF83647.1"/>
    <property type="molecule type" value="Genomic_DNA"/>
</dbReference>
<evidence type="ECO:0000256" key="2">
    <source>
        <dbReference type="ARBA" id="ARBA00022552"/>
    </source>
</evidence>
<evidence type="ECO:0000313" key="10">
    <source>
        <dbReference type="EMBL" id="GGF83647.1"/>
    </source>
</evidence>
<keyword evidence="4 7" id="KW-0808">Transferase</keyword>
<dbReference type="Gene3D" id="3.40.50.150">
    <property type="entry name" value="Vaccinia Virus protein VP39"/>
    <property type="match status" value="2"/>
</dbReference>
<dbReference type="Proteomes" id="UP000632858">
    <property type="component" value="Unassembled WGS sequence"/>
</dbReference>
<dbReference type="GO" id="GO:0003723">
    <property type="term" value="F:RNA binding"/>
    <property type="evidence" value="ECO:0007669"/>
    <property type="project" value="UniProtKB-UniRule"/>
</dbReference>
<evidence type="ECO:0000256" key="6">
    <source>
        <dbReference type="ARBA" id="ARBA00022884"/>
    </source>
</evidence>
<dbReference type="InterPro" id="IPR004114">
    <property type="entry name" value="THUMP_dom"/>
</dbReference>
<dbReference type="InterPro" id="IPR029063">
    <property type="entry name" value="SAM-dependent_MTases_sf"/>
</dbReference>
<dbReference type="AlphaFoldDB" id="A0A917CBX8"/>
<dbReference type="Gene3D" id="3.30.2130.30">
    <property type="match status" value="1"/>
</dbReference>
<organism evidence="10 11">
    <name type="scientific">Arenimonas maotaiensis</name>
    <dbReference type="NCBI Taxonomy" id="1446479"/>
    <lineage>
        <taxon>Bacteria</taxon>
        <taxon>Pseudomonadati</taxon>
        <taxon>Pseudomonadota</taxon>
        <taxon>Gammaproteobacteria</taxon>
        <taxon>Lysobacterales</taxon>
        <taxon>Lysobacteraceae</taxon>
        <taxon>Arenimonas</taxon>
    </lineage>
</organism>
<keyword evidence="3 7" id="KW-0489">Methyltransferase</keyword>
<feature type="domain" description="THUMP" evidence="9">
    <location>
        <begin position="41"/>
        <end position="152"/>
    </location>
</feature>
<keyword evidence="5 7" id="KW-0949">S-adenosyl-L-methionine</keyword>
<keyword evidence="11" id="KW-1185">Reference proteome</keyword>
<evidence type="ECO:0000256" key="3">
    <source>
        <dbReference type="ARBA" id="ARBA00022603"/>
    </source>
</evidence>
<dbReference type="GO" id="GO:0005737">
    <property type="term" value="C:cytoplasm"/>
    <property type="evidence" value="ECO:0007669"/>
    <property type="project" value="UniProtKB-SubCell"/>
</dbReference>
<dbReference type="Pfam" id="PF10672">
    <property type="entry name" value="Methyltrans_SAM"/>
    <property type="match status" value="1"/>
</dbReference>
<dbReference type="RefSeq" id="WP_188446854.1">
    <property type="nucleotide sequence ID" value="NZ_BMFO01000001.1"/>
</dbReference>
<dbReference type="InterPro" id="IPR000241">
    <property type="entry name" value="RlmKL-like_Mtase"/>
</dbReference>
<dbReference type="InterPro" id="IPR017244">
    <property type="entry name" value="23SrRNA_methyltr_KL"/>
</dbReference>
<comment type="similarity">
    <text evidence="7">Belongs to the methyltransferase superfamily. RlmKL family.</text>
</comment>
<dbReference type="CDD" id="cd11715">
    <property type="entry name" value="THUMP_AdoMetMT"/>
    <property type="match status" value="1"/>
</dbReference>
<protein>
    <recommendedName>
        <fullName evidence="7">Ribosomal RNA large subunit methyltransferase K/L</fullName>
    </recommendedName>
    <domain>
        <recommendedName>
            <fullName evidence="7">23S rRNA m2G2445 methyltransferase</fullName>
            <ecNumber evidence="7">2.1.1.173</ecNumber>
        </recommendedName>
        <alternativeName>
            <fullName evidence="7">rRNA (guanine-N(2)-)-methyltransferase RlmL</fullName>
        </alternativeName>
    </domain>
    <domain>
        <recommendedName>
            <fullName evidence="7">23S rRNA m7G2069 methyltransferase</fullName>
            <ecNumber evidence="7">2.1.1.264</ecNumber>
        </recommendedName>
        <alternativeName>
            <fullName evidence="7">rRNA (guanine-N(7)-)-methyltransferase RlmK</fullName>
        </alternativeName>
    </domain>
</protein>
<comment type="subcellular location">
    <subcellularLocation>
        <location evidence="7">Cytoplasm</location>
    </subcellularLocation>
</comment>
<evidence type="ECO:0000259" key="9">
    <source>
        <dbReference type="PROSITE" id="PS51165"/>
    </source>
</evidence>
<name>A0A917CBX8_9GAMM</name>
<keyword evidence="6 8" id="KW-0694">RNA-binding</keyword>
<dbReference type="InterPro" id="IPR019614">
    <property type="entry name" value="SAM-dep_methyl-trfase"/>
</dbReference>
<comment type="catalytic activity">
    <reaction evidence="7">
        <text>guanosine(2445) in 23S rRNA + S-adenosyl-L-methionine = N(2)-methylguanosine(2445) in 23S rRNA + S-adenosyl-L-homocysteine + H(+)</text>
        <dbReference type="Rhea" id="RHEA:42740"/>
        <dbReference type="Rhea" id="RHEA-COMP:10215"/>
        <dbReference type="Rhea" id="RHEA-COMP:10216"/>
        <dbReference type="ChEBI" id="CHEBI:15378"/>
        <dbReference type="ChEBI" id="CHEBI:57856"/>
        <dbReference type="ChEBI" id="CHEBI:59789"/>
        <dbReference type="ChEBI" id="CHEBI:74269"/>
        <dbReference type="ChEBI" id="CHEBI:74481"/>
        <dbReference type="EC" id="2.1.1.173"/>
    </reaction>
</comment>
<dbReference type="Gene3D" id="3.30.750.80">
    <property type="entry name" value="RNA methyltransferase domain (HRMD) like"/>
    <property type="match status" value="1"/>
</dbReference>
<evidence type="ECO:0000256" key="5">
    <source>
        <dbReference type="ARBA" id="ARBA00022691"/>
    </source>
</evidence>
<evidence type="ECO:0000256" key="8">
    <source>
        <dbReference type="PROSITE-ProRule" id="PRU00529"/>
    </source>
</evidence>
<keyword evidence="1 7" id="KW-0963">Cytoplasm</keyword>
<dbReference type="CDD" id="cd02440">
    <property type="entry name" value="AdoMet_MTases"/>
    <property type="match status" value="1"/>
</dbReference>
<comment type="catalytic activity">
    <reaction evidence="7">
        <text>guanosine(2069) in 23S rRNA + S-adenosyl-L-methionine = N(2)-methylguanosine(2069) in 23S rRNA + S-adenosyl-L-homocysteine + H(+)</text>
        <dbReference type="Rhea" id="RHEA:43772"/>
        <dbReference type="Rhea" id="RHEA-COMP:10688"/>
        <dbReference type="Rhea" id="RHEA-COMP:10689"/>
        <dbReference type="ChEBI" id="CHEBI:15378"/>
        <dbReference type="ChEBI" id="CHEBI:57856"/>
        <dbReference type="ChEBI" id="CHEBI:59789"/>
        <dbReference type="ChEBI" id="CHEBI:74269"/>
        <dbReference type="ChEBI" id="CHEBI:74481"/>
        <dbReference type="EC" id="2.1.1.264"/>
    </reaction>
</comment>
<evidence type="ECO:0000256" key="7">
    <source>
        <dbReference type="HAMAP-Rule" id="MF_01858"/>
    </source>
</evidence>
<dbReference type="PANTHER" id="PTHR47313">
    <property type="entry name" value="RIBOSOMAL RNA LARGE SUBUNIT METHYLTRANSFERASE K/L"/>
    <property type="match status" value="1"/>
</dbReference>
<evidence type="ECO:0000256" key="4">
    <source>
        <dbReference type="ARBA" id="ARBA00022679"/>
    </source>
</evidence>
<reference evidence="10" key="2">
    <citation type="submission" date="2020-09" db="EMBL/GenBank/DDBJ databases">
        <authorList>
            <person name="Sun Q."/>
            <person name="Zhou Y."/>
        </authorList>
    </citation>
    <scope>NUCLEOTIDE SEQUENCE</scope>
    <source>
        <strain evidence="10">CGMCC 1.12726</strain>
    </source>
</reference>
<comment type="caution">
    <text evidence="10">The sequence shown here is derived from an EMBL/GenBank/DDBJ whole genome shotgun (WGS) entry which is preliminary data.</text>
</comment>
<dbReference type="Pfam" id="PF01170">
    <property type="entry name" value="UPF0020"/>
    <property type="match status" value="1"/>
</dbReference>
<proteinExistence type="inferred from homology"/>
<dbReference type="EC" id="2.1.1.173" evidence="7"/>
<comment type="function">
    <text evidence="7">Specifically methylates the guanine in position 2445 (m2G2445) and the guanine in position 2069 (m7G2069) of 23S rRNA.</text>
</comment>
<dbReference type="Pfam" id="PF22020">
    <property type="entry name" value="RlmL_1st"/>
    <property type="match status" value="1"/>
</dbReference>
<dbReference type="HAMAP" id="MF_01858">
    <property type="entry name" value="23SrRNA_methyltr_KL"/>
    <property type="match status" value="1"/>
</dbReference>
<evidence type="ECO:0000256" key="1">
    <source>
        <dbReference type="ARBA" id="ARBA00022490"/>
    </source>
</evidence>
<dbReference type="NCBIfam" id="NF008748">
    <property type="entry name" value="PRK11783.1"/>
    <property type="match status" value="1"/>
</dbReference>